<sequence>MAKGTIVHNEFYRFDDPYTGRSLTRLTAPEQVNHHPYFYYKMVTNDNRYLIYASDREDGRQLYRMDLQDGTAVQLTDGEGIHDFNSSLTSDDRYLIYCRGQQIARMDMSSLEEEVLYESPAGWRSNANPGLGSDDRFLVLVEMNEKDVVPSKGDWSVFEPQWAAKPHCRIVYLDMQQRTSCIVHEELNCWLGHPQIRPGDPDTILFCHEGPGHLIDARLWLVQKDGSRLRCAKPQTHDELITHEYWLADGSRFAYVYRHKDDLHHESIRLMDPETLEEEVWMNCSKYCHFISNSEHTRIVGDGQLPEQHFIYLVDVQARREEKLVSHGTSWKTYGNNQDAHPHPAFAPDGSFIIFTSDMEGIPCIYKVDLE</sequence>
<organism evidence="2 3">
    <name type="scientific">Paenibacillus thalictri</name>
    <dbReference type="NCBI Taxonomy" id="2527873"/>
    <lineage>
        <taxon>Bacteria</taxon>
        <taxon>Bacillati</taxon>
        <taxon>Bacillota</taxon>
        <taxon>Bacilli</taxon>
        <taxon>Bacillales</taxon>
        <taxon>Paenibacillaceae</taxon>
        <taxon>Paenibacillus</taxon>
    </lineage>
</organism>
<keyword evidence="3" id="KW-1185">Reference proteome</keyword>
<dbReference type="EMBL" id="SIRE01000005">
    <property type="protein sequence ID" value="TBL80280.1"/>
    <property type="molecule type" value="Genomic_DNA"/>
</dbReference>
<comment type="caution">
    <text evidence="2">The sequence shown here is derived from an EMBL/GenBank/DDBJ whole genome shotgun (WGS) entry which is preliminary data.</text>
</comment>
<dbReference type="AlphaFoldDB" id="A0A4Q9DYG0"/>
<protein>
    <recommendedName>
        <fullName evidence="1">Oligogalacturonate lyase domain-containing protein</fullName>
    </recommendedName>
</protein>
<name>A0A4Q9DYG0_9BACL</name>
<feature type="domain" description="Oligogalacturonate lyase" evidence="1">
    <location>
        <begin position="1"/>
        <end position="370"/>
    </location>
</feature>
<evidence type="ECO:0000313" key="2">
    <source>
        <dbReference type="EMBL" id="TBL80280.1"/>
    </source>
</evidence>
<dbReference type="PANTHER" id="PTHR36842:SF1">
    <property type="entry name" value="PROTEIN TOLB"/>
    <property type="match status" value="1"/>
</dbReference>
<dbReference type="Proteomes" id="UP000293142">
    <property type="component" value="Unassembled WGS sequence"/>
</dbReference>
<dbReference type="OrthoDB" id="8432779at2"/>
<dbReference type="Gene3D" id="2.130.10.10">
    <property type="entry name" value="YVTN repeat-like/Quinoprotein amine dehydrogenase"/>
    <property type="match status" value="1"/>
</dbReference>
<gene>
    <name evidence="2" type="ORF">EYB31_07630</name>
</gene>
<dbReference type="Pfam" id="PF14583">
    <property type="entry name" value="Pectate_lyase22"/>
    <property type="match status" value="1"/>
</dbReference>
<dbReference type="GO" id="GO:0047487">
    <property type="term" value="F:oligogalacturonide lyase activity"/>
    <property type="evidence" value="ECO:0007669"/>
    <property type="project" value="InterPro"/>
</dbReference>
<proteinExistence type="predicted"/>
<dbReference type="PANTHER" id="PTHR36842">
    <property type="entry name" value="PROTEIN TOLB HOMOLOG"/>
    <property type="match status" value="1"/>
</dbReference>
<evidence type="ECO:0000313" key="3">
    <source>
        <dbReference type="Proteomes" id="UP000293142"/>
    </source>
</evidence>
<reference evidence="2 3" key="1">
    <citation type="submission" date="2019-02" db="EMBL/GenBank/DDBJ databases">
        <title>Paenibacillus sp. nov., isolated from surface-sterilized tissue of Thalictrum simplex L.</title>
        <authorList>
            <person name="Tuo L."/>
        </authorList>
    </citation>
    <scope>NUCLEOTIDE SEQUENCE [LARGE SCALE GENOMIC DNA]</scope>
    <source>
        <strain evidence="2 3">N2SHLJ1</strain>
    </source>
</reference>
<dbReference type="InterPro" id="IPR015943">
    <property type="entry name" value="WD40/YVTN_repeat-like_dom_sf"/>
</dbReference>
<dbReference type="RefSeq" id="WP_131012694.1">
    <property type="nucleotide sequence ID" value="NZ_SIRE01000005.1"/>
</dbReference>
<dbReference type="InterPro" id="IPR027946">
    <property type="entry name" value="Ogl_dom"/>
</dbReference>
<dbReference type="SUPFAM" id="SSF82171">
    <property type="entry name" value="DPP6 N-terminal domain-like"/>
    <property type="match status" value="1"/>
</dbReference>
<accession>A0A4Q9DYG0</accession>
<dbReference type="GO" id="GO:0045490">
    <property type="term" value="P:pectin catabolic process"/>
    <property type="evidence" value="ECO:0007669"/>
    <property type="project" value="InterPro"/>
</dbReference>
<evidence type="ECO:0000259" key="1">
    <source>
        <dbReference type="Pfam" id="PF14583"/>
    </source>
</evidence>